<keyword evidence="8" id="KW-0732">Signal</keyword>
<feature type="region of interest" description="Disordered" evidence="7">
    <location>
        <begin position="19"/>
        <end position="50"/>
    </location>
</feature>
<dbReference type="Pfam" id="PF13640">
    <property type="entry name" value="2OG-FeII_Oxy_3"/>
    <property type="match status" value="1"/>
</dbReference>
<evidence type="ECO:0000259" key="9">
    <source>
        <dbReference type="PROSITE" id="PS51471"/>
    </source>
</evidence>
<keyword evidence="4" id="KW-0223">Dioxygenase</keyword>
<gene>
    <name evidence="10" type="ORF">TELCIR_02701</name>
</gene>
<name>A0A2G9UYH9_TELCI</name>
<evidence type="ECO:0000256" key="3">
    <source>
        <dbReference type="ARBA" id="ARBA00022896"/>
    </source>
</evidence>
<dbReference type="InterPro" id="IPR044862">
    <property type="entry name" value="Pro_4_hyd_alph_FE2OG_OXY"/>
</dbReference>
<feature type="compositionally biased region" description="Basic and acidic residues" evidence="7">
    <location>
        <begin position="28"/>
        <end position="50"/>
    </location>
</feature>
<keyword evidence="2" id="KW-0479">Metal-binding</keyword>
<dbReference type="AlphaFoldDB" id="A0A2G9UYH9"/>
<dbReference type="InterPro" id="IPR045054">
    <property type="entry name" value="P4HA-like"/>
</dbReference>
<evidence type="ECO:0000256" key="2">
    <source>
        <dbReference type="ARBA" id="ARBA00022723"/>
    </source>
</evidence>
<dbReference type="GO" id="GO:0031418">
    <property type="term" value="F:L-ascorbic acid binding"/>
    <property type="evidence" value="ECO:0007669"/>
    <property type="project" value="UniProtKB-KW"/>
</dbReference>
<dbReference type="PROSITE" id="PS51471">
    <property type="entry name" value="FE2OG_OXY"/>
    <property type="match status" value="1"/>
</dbReference>
<keyword evidence="11" id="KW-1185">Reference proteome</keyword>
<dbReference type="Gene3D" id="2.60.120.620">
    <property type="entry name" value="q2cbj1_9rhob like domain"/>
    <property type="match status" value="1"/>
</dbReference>
<evidence type="ECO:0000313" key="11">
    <source>
        <dbReference type="Proteomes" id="UP000230423"/>
    </source>
</evidence>
<dbReference type="OrthoDB" id="420380at2759"/>
<keyword evidence="5" id="KW-0560">Oxidoreductase</keyword>
<evidence type="ECO:0000256" key="7">
    <source>
        <dbReference type="SAM" id="MobiDB-lite"/>
    </source>
</evidence>
<feature type="domain" description="Fe2OG dioxygenase" evidence="9">
    <location>
        <begin position="146"/>
        <end position="256"/>
    </location>
</feature>
<dbReference type="PANTHER" id="PTHR10869:SF246">
    <property type="entry name" value="TRANSMEMBRANE PROLYL 4-HYDROXYLASE"/>
    <property type="match status" value="1"/>
</dbReference>
<dbReference type="GO" id="GO:0004656">
    <property type="term" value="F:procollagen-proline 4-dioxygenase activity"/>
    <property type="evidence" value="ECO:0007669"/>
    <property type="project" value="TreeGrafter"/>
</dbReference>
<dbReference type="InterPro" id="IPR006620">
    <property type="entry name" value="Pro_4_hyd_alph"/>
</dbReference>
<evidence type="ECO:0000256" key="5">
    <source>
        <dbReference type="ARBA" id="ARBA00023002"/>
    </source>
</evidence>
<dbReference type="SMART" id="SM00702">
    <property type="entry name" value="P4Hc"/>
    <property type="match status" value="1"/>
</dbReference>
<dbReference type="Proteomes" id="UP000230423">
    <property type="component" value="Unassembled WGS sequence"/>
</dbReference>
<evidence type="ECO:0000256" key="6">
    <source>
        <dbReference type="ARBA" id="ARBA00023004"/>
    </source>
</evidence>
<organism evidence="10 11">
    <name type="scientific">Teladorsagia circumcincta</name>
    <name type="common">Brown stomach worm</name>
    <name type="synonym">Ostertagia circumcincta</name>
    <dbReference type="NCBI Taxonomy" id="45464"/>
    <lineage>
        <taxon>Eukaryota</taxon>
        <taxon>Metazoa</taxon>
        <taxon>Ecdysozoa</taxon>
        <taxon>Nematoda</taxon>
        <taxon>Chromadorea</taxon>
        <taxon>Rhabditida</taxon>
        <taxon>Rhabditina</taxon>
        <taxon>Rhabditomorpha</taxon>
        <taxon>Strongyloidea</taxon>
        <taxon>Trichostrongylidae</taxon>
        <taxon>Teladorsagia</taxon>
    </lineage>
</organism>
<evidence type="ECO:0000256" key="1">
    <source>
        <dbReference type="ARBA" id="ARBA00001961"/>
    </source>
</evidence>
<sequence length="319" mass="36704">MRKLLILALLMVVVVESTSKGGNNKGNKKGDATSKEANTEKNAKNKEMSVKERMNKWFEGKDHWAKNHLELCFKKTPLPEGELQHLKHFDDYGFMKNYVKTYTKRKAISTSIARTSMKGVSKVFRRVQALVPMLNFSTRRWIKINLYTFIKVLRYKKGGHHGPHYDYITYSSPDQYSERTREFGNRFVTFALTLKSPTLGGATTFVLLNHTVTTEPGDAILFTNIKKDMAPSPGSVHAECPVEEGEKITATLWLRPKGQELFSSIPQDEGMSDYDIEKLIAPNMDFYGKSPYYDLYAYQQMMMEDLTQLQMERQAHREV</sequence>
<dbReference type="GO" id="GO:0005506">
    <property type="term" value="F:iron ion binding"/>
    <property type="evidence" value="ECO:0007669"/>
    <property type="project" value="InterPro"/>
</dbReference>
<comment type="cofactor">
    <cofactor evidence="1">
        <name>L-ascorbate</name>
        <dbReference type="ChEBI" id="CHEBI:38290"/>
    </cofactor>
</comment>
<evidence type="ECO:0000256" key="4">
    <source>
        <dbReference type="ARBA" id="ARBA00022964"/>
    </source>
</evidence>
<protein>
    <submittedName>
        <fullName evidence="10">Oxidoreductase, 2OG-Fe(II) oxygenase family protein</fullName>
    </submittedName>
</protein>
<feature type="chain" id="PRO_5013809306" evidence="8">
    <location>
        <begin position="18"/>
        <end position="319"/>
    </location>
</feature>
<keyword evidence="6" id="KW-0408">Iron</keyword>
<keyword evidence="3" id="KW-0847">Vitamin C</keyword>
<accession>A0A2G9UYH9</accession>
<dbReference type="InterPro" id="IPR005123">
    <property type="entry name" value="Oxoglu/Fe-dep_dioxygenase_dom"/>
</dbReference>
<feature type="signal peptide" evidence="8">
    <location>
        <begin position="1"/>
        <end position="17"/>
    </location>
</feature>
<reference evidence="10 11" key="1">
    <citation type="submission" date="2015-09" db="EMBL/GenBank/DDBJ databases">
        <title>Draft genome of the parasitic nematode Teladorsagia circumcincta isolate WARC Sus (inbred).</title>
        <authorList>
            <person name="Mitreva M."/>
        </authorList>
    </citation>
    <scope>NUCLEOTIDE SEQUENCE [LARGE SCALE GENOMIC DNA]</scope>
    <source>
        <strain evidence="10 11">S</strain>
    </source>
</reference>
<evidence type="ECO:0000256" key="8">
    <source>
        <dbReference type="SAM" id="SignalP"/>
    </source>
</evidence>
<dbReference type="PANTHER" id="PTHR10869">
    <property type="entry name" value="PROLYL 4-HYDROXYLASE ALPHA SUBUNIT"/>
    <property type="match status" value="1"/>
</dbReference>
<proteinExistence type="predicted"/>
<dbReference type="GO" id="GO:0005783">
    <property type="term" value="C:endoplasmic reticulum"/>
    <property type="evidence" value="ECO:0007669"/>
    <property type="project" value="TreeGrafter"/>
</dbReference>
<evidence type="ECO:0000313" key="10">
    <source>
        <dbReference type="EMBL" id="PIO75263.1"/>
    </source>
</evidence>
<dbReference type="EMBL" id="KZ345159">
    <property type="protein sequence ID" value="PIO75263.1"/>
    <property type="molecule type" value="Genomic_DNA"/>
</dbReference>